<dbReference type="EMBL" id="LAZR01067687">
    <property type="protein sequence ID" value="KKK51088.1"/>
    <property type="molecule type" value="Genomic_DNA"/>
</dbReference>
<accession>A0A0F8W3C5</accession>
<reference evidence="1" key="1">
    <citation type="journal article" date="2015" name="Nature">
        <title>Complex archaea that bridge the gap between prokaryotes and eukaryotes.</title>
        <authorList>
            <person name="Spang A."/>
            <person name="Saw J.H."/>
            <person name="Jorgensen S.L."/>
            <person name="Zaremba-Niedzwiedzka K."/>
            <person name="Martijn J."/>
            <person name="Lind A.E."/>
            <person name="van Eijk R."/>
            <person name="Schleper C."/>
            <person name="Guy L."/>
            <person name="Ettema T.J."/>
        </authorList>
    </citation>
    <scope>NUCLEOTIDE SEQUENCE</scope>
</reference>
<feature type="non-terminal residue" evidence="1">
    <location>
        <position position="66"/>
    </location>
</feature>
<proteinExistence type="predicted"/>
<gene>
    <name evidence="1" type="ORF">LCGC14_3118450</name>
</gene>
<name>A0A0F8W3C5_9ZZZZ</name>
<protein>
    <submittedName>
        <fullName evidence="1">Uncharacterized protein</fullName>
    </submittedName>
</protein>
<dbReference type="AlphaFoldDB" id="A0A0F8W3C5"/>
<sequence length="66" mass="7385">MRIVHEVEERCSPVLSGNAYAVAKGRKGYPGYFKVELSLCAENEVIEIEGNSRVIRDALQMAIEMI</sequence>
<evidence type="ECO:0000313" key="1">
    <source>
        <dbReference type="EMBL" id="KKK51088.1"/>
    </source>
</evidence>
<comment type="caution">
    <text evidence="1">The sequence shown here is derived from an EMBL/GenBank/DDBJ whole genome shotgun (WGS) entry which is preliminary data.</text>
</comment>
<organism evidence="1">
    <name type="scientific">marine sediment metagenome</name>
    <dbReference type="NCBI Taxonomy" id="412755"/>
    <lineage>
        <taxon>unclassified sequences</taxon>
        <taxon>metagenomes</taxon>
        <taxon>ecological metagenomes</taxon>
    </lineage>
</organism>